<comment type="caution">
    <text evidence="6">The sequence shown here is derived from an EMBL/GenBank/DDBJ whole genome shotgun (WGS) entry which is preliminary data.</text>
</comment>
<feature type="domain" description="NmrA-like" evidence="5">
    <location>
        <begin position="5"/>
        <end position="183"/>
    </location>
</feature>
<feature type="region of interest" description="Disordered" evidence="4">
    <location>
        <begin position="203"/>
        <end position="222"/>
    </location>
</feature>
<dbReference type="EMBL" id="LASV01000307">
    <property type="protein sequence ID" value="KKA19886.1"/>
    <property type="molecule type" value="Genomic_DNA"/>
</dbReference>
<dbReference type="Pfam" id="PF05368">
    <property type="entry name" value="NmrA"/>
    <property type="match status" value="1"/>
</dbReference>
<evidence type="ECO:0000256" key="3">
    <source>
        <dbReference type="ARBA" id="ARBA00023002"/>
    </source>
</evidence>
<protein>
    <recommendedName>
        <fullName evidence="5">NmrA-like domain-containing protein</fullName>
    </recommendedName>
</protein>
<keyword evidence="7" id="KW-1185">Reference proteome</keyword>
<dbReference type="Gene3D" id="3.40.50.720">
    <property type="entry name" value="NAD(P)-binding Rossmann-like Domain"/>
    <property type="match status" value="1"/>
</dbReference>
<sequence>MDPSTLQIPNVKAVKVTDYTDHAALVRNLQGAHTVLAFISPTSDPESRCQKALIDACVAAGVKRFAPSEWAGKVRSGIAMEKTVLEYALFQPGLLMDYLAHPCPPSKHMSTFPMFFDLVGARAIVVEDDLAPMVVTAANDVAKVVARAIDSVEPLSPHNGGGIVGEKTSMMEIIHLAERITGNVTPLSFLCFVPDTHMHSFQAKIPPRPSPRLRPTSRPIQI</sequence>
<organism evidence="6 7">
    <name type="scientific">Rasamsonia emersonii (strain ATCC 16479 / CBS 393.64 / IMI 116815)</name>
    <dbReference type="NCBI Taxonomy" id="1408163"/>
    <lineage>
        <taxon>Eukaryota</taxon>
        <taxon>Fungi</taxon>
        <taxon>Dikarya</taxon>
        <taxon>Ascomycota</taxon>
        <taxon>Pezizomycotina</taxon>
        <taxon>Eurotiomycetes</taxon>
        <taxon>Eurotiomycetidae</taxon>
        <taxon>Eurotiales</taxon>
        <taxon>Trichocomaceae</taxon>
        <taxon>Rasamsonia</taxon>
    </lineage>
</organism>
<dbReference type="InterPro" id="IPR036291">
    <property type="entry name" value="NAD(P)-bd_dom_sf"/>
</dbReference>
<dbReference type="SUPFAM" id="SSF51735">
    <property type="entry name" value="NAD(P)-binding Rossmann-fold domains"/>
    <property type="match status" value="1"/>
</dbReference>
<evidence type="ECO:0000256" key="1">
    <source>
        <dbReference type="ARBA" id="ARBA00005725"/>
    </source>
</evidence>
<feature type="compositionally biased region" description="Low complexity" evidence="4">
    <location>
        <begin position="213"/>
        <end position="222"/>
    </location>
</feature>
<evidence type="ECO:0000259" key="5">
    <source>
        <dbReference type="Pfam" id="PF05368"/>
    </source>
</evidence>
<reference evidence="6 7" key="1">
    <citation type="submission" date="2015-04" db="EMBL/GenBank/DDBJ databases">
        <authorList>
            <person name="Heijne W.H."/>
            <person name="Fedorova N.D."/>
            <person name="Nierman W.C."/>
            <person name="Vollebregt A.W."/>
            <person name="Zhao Z."/>
            <person name="Wu L."/>
            <person name="Kumar M."/>
            <person name="Stam H."/>
            <person name="van den Berg M.A."/>
            <person name="Pel H.J."/>
        </authorList>
    </citation>
    <scope>NUCLEOTIDE SEQUENCE [LARGE SCALE GENOMIC DNA]</scope>
    <source>
        <strain evidence="6 7">CBS 393.64</strain>
    </source>
</reference>
<dbReference type="AlphaFoldDB" id="A0A0F4YPV9"/>
<evidence type="ECO:0000313" key="7">
    <source>
        <dbReference type="Proteomes" id="UP000053958"/>
    </source>
</evidence>
<dbReference type="RefSeq" id="XP_013326498.1">
    <property type="nucleotide sequence ID" value="XM_013471044.1"/>
</dbReference>
<dbReference type="PANTHER" id="PTHR47706">
    <property type="entry name" value="NMRA-LIKE FAMILY PROTEIN"/>
    <property type="match status" value="1"/>
</dbReference>
<evidence type="ECO:0000256" key="2">
    <source>
        <dbReference type="ARBA" id="ARBA00022857"/>
    </source>
</evidence>
<dbReference type="GeneID" id="25318428"/>
<name>A0A0F4YPV9_RASE3</name>
<proteinExistence type="inferred from homology"/>
<evidence type="ECO:0000256" key="4">
    <source>
        <dbReference type="SAM" id="MobiDB-lite"/>
    </source>
</evidence>
<evidence type="ECO:0000313" key="6">
    <source>
        <dbReference type="EMBL" id="KKA19886.1"/>
    </source>
</evidence>
<dbReference type="GO" id="GO:0016491">
    <property type="term" value="F:oxidoreductase activity"/>
    <property type="evidence" value="ECO:0007669"/>
    <property type="project" value="UniProtKB-KW"/>
</dbReference>
<dbReference type="InterPro" id="IPR008030">
    <property type="entry name" value="NmrA-like"/>
</dbReference>
<dbReference type="OrthoDB" id="10000533at2759"/>
<keyword evidence="3" id="KW-0560">Oxidoreductase</keyword>
<dbReference type="Proteomes" id="UP000053958">
    <property type="component" value="Unassembled WGS sequence"/>
</dbReference>
<comment type="similarity">
    <text evidence="1">Belongs to the NmrA-type oxidoreductase family. Isoflavone reductase subfamily.</text>
</comment>
<dbReference type="InterPro" id="IPR051609">
    <property type="entry name" value="NmrA/Isoflavone_reductase-like"/>
</dbReference>
<dbReference type="PANTHER" id="PTHR47706:SF4">
    <property type="entry name" value="NMRA-LIKE DOMAIN-CONTAINING PROTEIN"/>
    <property type="match status" value="1"/>
</dbReference>
<keyword evidence="2" id="KW-0521">NADP</keyword>
<gene>
    <name evidence="6" type="ORF">T310_6116</name>
</gene>
<accession>A0A0F4YPV9</accession>